<reference evidence="1" key="1">
    <citation type="journal article" date="2012" name="PLoS ONE">
        <title>Gene sets for utilization of primary and secondary nutrition supplies in the distal gut of endangered iberian lynx.</title>
        <authorList>
            <person name="Alcaide M."/>
            <person name="Messina E."/>
            <person name="Richter M."/>
            <person name="Bargiela R."/>
            <person name="Peplies J."/>
            <person name="Huws S.A."/>
            <person name="Newbold C.J."/>
            <person name="Golyshin P.N."/>
            <person name="Simon M.A."/>
            <person name="Lopez G."/>
            <person name="Yakimov M.M."/>
            <person name="Ferrer M."/>
        </authorList>
    </citation>
    <scope>NUCLEOTIDE SEQUENCE</scope>
</reference>
<dbReference type="EMBL" id="AMCI01000936">
    <property type="protein sequence ID" value="EJX07227.1"/>
    <property type="molecule type" value="Genomic_DNA"/>
</dbReference>
<organism evidence="1">
    <name type="scientific">gut metagenome</name>
    <dbReference type="NCBI Taxonomy" id="749906"/>
    <lineage>
        <taxon>unclassified sequences</taxon>
        <taxon>metagenomes</taxon>
        <taxon>organismal metagenomes</taxon>
    </lineage>
</organism>
<proteinExistence type="predicted"/>
<protein>
    <submittedName>
        <fullName evidence="1">Uncharacterized protein</fullName>
    </submittedName>
</protein>
<name>J9GI46_9ZZZZ</name>
<accession>J9GI46</accession>
<gene>
    <name evidence="1" type="ORF">EVA_04661</name>
</gene>
<comment type="caution">
    <text evidence="1">The sequence shown here is derived from an EMBL/GenBank/DDBJ whole genome shotgun (WGS) entry which is preliminary data.</text>
</comment>
<dbReference type="AlphaFoldDB" id="J9GI46"/>
<evidence type="ECO:0000313" key="1">
    <source>
        <dbReference type="EMBL" id="EJX07227.1"/>
    </source>
</evidence>
<sequence>MVTPPFSVILKTPTDSVLHLSATMTSADSCAFSTALLLLVQWLPLSKRSTQVSLGTTRFFLSIHLPHLSYMFPCSYWASTWVAVLPSCMTSYEVSVRQTRDLPVS</sequence>